<accession>G9ZG55</accession>
<comment type="function">
    <text evidence="5">Toxic component of a toxin-antitoxin (TA) system. An RNase.</text>
</comment>
<feature type="binding site" evidence="5">
    <location>
        <position position="96"/>
    </location>
    <ligand>
        <name>Mg(2+)</name>
        <dbReference type="ChEBI" id="CHEBI:18420"/>
    </ligand>
</feature>
<dbReference type="AlphaFoldDB" id="G9ZG55"/>
<comment type="caution">
    <text evidence="7">The sequence shown here is derived from an EMBL/GenBank/DDBJ whole genome shotgun (WGS) entry which is preliminary data.</text>
</comment>
<evidence type="ECO:0000313" key="8">
    <source>
        <dbReference type="Proteomes" id="UP000004750"/>
    </source>
</evidence>
<keyword evidence="5" id="KW-0800">Toxin</keyword>
<dbReference type="EC" id="3.1.-.-" evidence="5"/>
<keyword evidence="2 5" id="KW-0540">Nuclease</keyword>
<dbReference type="GO" id="GO:0016787">
    <property type="term" value="F:hydrolase activity"/>
    <property type="evidence" value="ECO:0007669"/>
    <property type="project" value="UniProtKB-KW"/>
</dbReference>
<dbReference type="InterPro" id="IPR029060">
    <property type="entry name" value="PIN-like_dom_sf"/>
</dbReference>
<feature type="binding site" evidence="5">
    <location>
        <position position="8"/>
    </location>
    <ligand>
        <name>Mg(2+)</name>
        <dbReference type="ChEBI" id="CHEBI:18420"/>
    </ligand>
</feature>
<dbReference type="InterPro" id="IPR022907">
    <property type="entry name" value="VapC_family"/>
</dbReference>
<dbReference type="GO" id="GO:0090729">
    <property type="term" value="F:toxin activity"/>
    <property type="evidence" value="ECO:0007669"/>
    <property type="project" value="UniProtKB-KW"/>
</dbReference>
<dbReference type="InterPro" id="IPR002716">
    <property type="entry name" value="PIN_dom"/>
</dbReference>
<dbReference type="Proteomes" id="UP000004750">
    <property type="component" value="Unassembled WGS sequence"/>
</dbReference>
<comment type="similarity">
    <text evidence="5">Belongs to the PINc/VapC protein family.</text>
</comment>
<dbReference type="STRING" id="797473.HMPREF9080_01769"/>
<dbReference type="SUPFAM" id="SSF88723">
    <property type="entry name" value="PIN domain-like"/>
    <property type="match status" value="1"/>
</dbReference>
<evidence type="ECO:0000256" key="3">
    <source>
        <dbReference type="ARBA" id="ARBA00022723"/>
    </source>
</evidence>
<evidence type="ECO:0000256" key="5">
    <source>
        <dbReference type="HAMAP-Rule" id="MF_00265"/>
    </source>
</evidence>
<evidence type="ECO:0000259" key="6">
    <source>
        <dbReference type="Pfam" id="PF01850"/>
    </source>
</evidence>
<sequence>MPADIAFDSNMVLYLLSTEEAKAETAARLLSQKGVVSVQVLNEVSNVMRRKWQMDWEEIDDFLQALMPVCIIRPLTLSVHRLGLDLARRHHFSIYDAMIVAAAIDSGCRVLYSEDMQHGFTVESLQIINPFHA</sequence>
<dbReference type="PATRIC" id="fig|797473.3.peg.1433"/>
<dbReference type="Gene3D" id="3.40.50.1010">
    <property type="entry name" value="5'-nuclease"/>
    <property type="match status" value="1"/>
</dbReference>
<keyword evidence="5" id="KW-0460">Magnesium</keyword>
<dbReference type="HAMAP" id="MF_00265">
    <property type="entry name" value="VapC_Nob1"/>
    <property type="match status" value="1"/>
</dbReference>
<reference evidence="7 8" key="1">
    <citation type="submission" date="2011-08" db="EMBL/GenBank/DDBJ databases">
        <authorList>
            <person name="Weinstock G."/>
            <person name="Sodergren E."/>
            <person name="Clifton S."/>
            <person name="Fulton L."/>
            <person name="Fulton B."/>
            <person name="Courtney L."/>
            <person name="Fronick C."/>
            <person name="Harrison M."/>
            <person name="Strong C."/>
            <person name="Farmer C."/>
            <person name="Delahaunty K."/>
            <person name="Markovic C."/>
            <person name="Hall O."/>
            <person name="Minx P."/>
            <person name="Tomlinson C."/>
            <person name="Mitreva M."/>
            <person name="Hou S."/>
            <person name="Chen J."/>
            <person name="Wollam A."/>
            <person name="Pepin K.H."/>
            <person name="Johnson M."/>
            <person name="Bhonagiri V."/>
            <person name="Zhang X."/>
            <person name="Suruliraj S."/>
            <person name="Warren W."/>
            <person name="Chinwalla A."/>
            <person name="Mardis E.R."/>
            <person name="Wilson R.K."/>
        </authorList>
    </citation>
    <scope>NUCLEOTIDE SEQUENCE [LARGE SCALE GENOMIC DNA]</scope>
    <source>
        <strain evidence="7 8">F0432</strain>
    </source>
</reference>
<keyword evidence="3 5" id="KW-0479">Metal-binding</keyword>
<dbReference type="RefSeq" id="WP_006985769.1">
    <property type="nucleotide sequence ID" value="NZ_JH417935.1"/>
</dbReference>
<name>G9ZG55_9GAMM</name>
<evidence type="ECO:0000313" key="7">
    <source>
        <dbReference type="EMBL" id="EHM53411.1"/>
    </source>
</evidence>
<dbReference type="GO" id="GO:0004540">
    <property type="term" value="F:RNA nuclease activity"/>
    <property type="evidence" value="ECO:0007669"/>
    <property type="project" value="InterPro"/>
</dbReference>
<evidence type="ECO:0000256" key="2">
    <source>
        <dbReference type="ARBA" id="ARBA00022722"/>
    </source>
</evidence>
<gene>
    <name evidence="5" type="primary">vapC</name>
    <name evidence="7" type="ORF">HMPREF9080_01769</name>
</gene>
<dbReference type="HOGENOM" id="CLU_128080_1_0_6"/>
<dbReference type="EMBL" id="AGCM01000101">
    <property type="protein sequence ID" value="EHM53411.1"/>
    <property type="molecule type" value="Genomic_DNA"/>
</dbReference>
<dbReference type="CDD" id="cd18692">
    <property type="entry name" value="PIN_VapC-like"/>
    <property type="match status" value="1"/>
</dbReference>
<dbReference type="Pfam" id="PF01850">
    <property type="entry name" value="PIN"/>
    <property type="match status" value="1"/>
</dbReference>
<keyword evidence="1 5" id="KW-1277">Toxin-antitoxin system</keyword>
<evidence type="ECO:0000256" key="1">
    <source>
        <dbReference type="ARBA" id="ARBA00022649"/>
    </source>
</evidence>
<comment type="cofactor">
    <cofactor evidence="5">
        <name>Mg(2+)</name>
        <dbReference type="ChEBI" id="CHEBI:18420"/>
    </cofactor>
</comment>
<feature type="domain" description="PIN" evidence="6">
    <location>
        <begin position="6"/>
        <end position="115"/>
    </location>
</feature>
<organism evidence="7 8">
    <name type="scientific">Cardiobacterium valvarum F0432</name>
    <dbReference type="NCBI Taxonomy" id="797473"/>
    <lineage>
        <taxon>Bacteria</taxon>
        <taxon>Pseudomonadati</taxon>
        <taxon>Pseudomonadota</taxon>
        <taxon>Gammaproteobacteria</taxon>
        <taxon>Cardiobacteriales</taxon>
        <taxon>Cardiobacteriaceae</taxon>
        <taxon>Cardiobacterium</taxon>
    </lineage>
</organism>
<evidence type="ECO:0000256" key="4">
    <source>
        <dbReference type="ARBA" id="ARBA00022801"/>
    </source>
</evidence>
<proteinExistence type="inferred from homology"/>
<protein>
    <recommendedName>
        <fullName evidence="5">Ribonuclease VapC</fullName>
        <shortName evidence="5">RNase VapC</shortName>
        <ecNumber evidence="5">3.1.-.-</ecNumber>
    </recommendedName>
    <alternativeName>
        <fullName evidence="5">Toxin VapC</fullName>
    </alternativeName>
</protein>
<keyword evidence="4 5" id="KW-0378">Hydrolase</keyword>
<dbReference type="GO" id="GO:0000287">
    <property type="term" value="F:magnesium ion binding"/>
    <property type="evidence" value="ECO:0007669"/>
    <property type="project" value="UniProtKB-UniRule"/>
</dbReference>